<gene>
    <name evidence="1" type="ORF">ASU35_08520</name>
</gene>
<dbReference type="Proteomes" id="UP000054874">
    <property type="component" value="Unassembled WGS sequence"/>
</dbReference>
<protein>
    <submittedName>
        <fullName evidence="1">Uncharacterized protein</fullName>
    </submittedName>
</protein>
<accession>A0A0V8QH35</accession>
<evidence type="ECO:0000313" key="2">
    <source>
        <dbReference type="Proteomes" id="UP000054874"/>
    </source>
</evidence>
<sequence length="105" mass="12247">MIKWCERLYMDEEVGKKPDKWKRKVEQGKLTLDLYCVCAASNPDNLFDIIGCNELLFRYYKSRELIVLGLAKSQYGAELLVQEMVEDMLKALGTLDVKEYFGLDR</sequence>
<keyword evidence="2" id="KW-1185">Reference proteome</keyword>
<dbReference type="RefSeq" id="WP_058352250.1">
    <property type="nucleotide sequence ID" value="NZ_CABMMD010000113.1"/>
</dbReference>
<dbReference type="AlphaFoldDB" id="A0A0V8QH35"/>
<reference evidence="1 2" key="1">
    <citation type="submission" date="2015-11" db="EMBL/GenBank/DDBJ databases">
        <title>Butyribacter intestini gen. nov., sp. nov., a butyric acid-producing bacterium of the family Lachnospiraceae isolated from the human faeces.</title>
        <authorList>
            <person name="Zou Y."/>
            <person name="Xue W."/>
            <person name="Luo G."/>
            <person name="Lv M."/>
        </authorList>
    </citation>
    <scope>NUCLEOTIDE SEQUENCE [LARGE SCALE GENOMIC DNA]</scope>
    <source>
        <strain evidence="1 2">ACET-33324</strain>
    </source>
</reference>
<dbReference type="STRING" id="290052.ASU35_08520"/>
<dbReference type="EMBL" id="LNAM01000113">
    <property type="protein sequence ID" value="KSV59542.1"/>
    <property type="molecule type" value="Genomic_DNA"/>
</dbReference>
<evidence type="ECO:0000313" key="1">
    <source>
        <dbReference type="EMBL" id="KSV59542.1"/>
    </source>
</evidence>
<proteinExistence type="predicted"/>
<name>A0A0V8QH35_9FIRM</name>
<dbReference type="OrthoDB" id="2085859at2"/>
<comment type="caution">
    <text evidence="1">The sequence shown here is derived from an EMBL/GenBank/DDBJ whole genome shotgun (WGS) entry which is preliminary data.</text>
</comment>
<organism evidence="1 2">
    <name type="scientific">Acetivibrio ethanolgignens</name>
    <dbReference type="NCBI Taxonomy" id="290052"/>
    <lineage>
        <taxon>Bacteria</taxon>
        <taxon>Bacillati</taxon>
        <taxon>Bacillota</taxon>
        <taxon>Clostridia</taxon>
        <taxon>Eubacteriales</taxon>
        <taxon>Oscillospiraceae</taxon>
        <taxon>Acetivibrio</taxon>
    </lineage>
</organism>